<feature type="region of interest" description="Disordered" evidence="6">
    <location>
        <begin position="103"/>
        <end position="195"/>
    </location>
</feature>
<organism evidence="8 9">
    <name type="scientific">Candida viswanathii</name>
    <dbReference type="NCBI Taxonomy" id="5486"/>
    <lineage>
        <taxon>Eukaryota</taxon>
        <taxon>Fungi</taxon>
        <taxon>Dikarya</taxon>
        <taxon>Ascomycota</taxon>
        <taxon>Saccharomycotina</taxon>
        <taxon>Pichiomycetes</taxon>
        <taxon>Debaryomycetaceae</taxon>
        <taxon>Candida/Lodderomyces clade</taxon>
        <taxon>Candida</taxon>
    </lineage>
</organism>
<feature type="compositionally biased region" description="Polar residues" evidence="6">
    <location>
        <begin position="113"/>
        <end position="135"/>
    </location>
</feature>
<comment type="subcellular location">
    <subcellularLocation>
        <location evidence="1">Nucleus</location>
    </subcellularLocation>
</comment>
<dbReference type="GO" id="GO:0006260">
    <property type="term" value="P:DNA replication"/>
    <property type="evidence" value="ECO:0007669"/>
    <property type="project" value="UniProtKB-KW"/>
</dbReference>
<evidence type="ECO:0000256" key="6">
    <source>
        <dbReference type="SAM" id="MobiDB-lite"/>
    </source>
</evidence>
<dbReference type="Pfam" id="PF05460">
    <property type="entry name" value="ORC6"/>
    <property type="match status" value="1"/>
</dbReference>
<name>A0A367XS12_9ASCO</name>
<protein>
    <recommendedName>
        <fullName evidence="7">ORC6 first cyclin-like domain-containing protein</fullName>
    </recommendedName>
</protein>
<dbReference type="AlphaFoldDB" id="A0A367XS12"/>
<evidence type="ECO:0000256" key="1">
    <source>
        <dbReference type="ARBA" id="ARBA00004123"/>
    </source>
</evidence>
<dbReference type="GO" id="GO:0005664">
    <property type="term" value="C:nuclear origin of replication recognition complex"/>
    <property type="evidence" value="ECO:0007669"/>
    <property type="project" value="InterPro"/>
</dbReference>
<evidence type="ECO:0000256" key="2">
    <source>
        <dbReference type="ARBA" id="ARBA00010840"/>
    </source>
</evidence>
<dbReference type="EMBL" id="QLNQ01000029">
    <property type="protein sequence ID" value="RCK56179.1"/>
    <property type="molecule type" value="Genomic_DNA"/>
</dbReference>
<dbReference type="InterPro" id="IPR008721">
    <property type="entry name" value="ORC6_cyclin_first"/>
</dbReference>
<keyword evidence="5" id="KW-0539">Nucleus</keyword>
<evidence type="ECO:0000313" key="9">
    <source>
        <dbReference type="Proteomes" id="UP000253472"/>
    </source>
</evidence>
<keyword evidence="4" id="KW-0238">DNA-binding</keyword>
<comment type="similarity">
    <text evidence="2">Belongs to the ORC6 family.</text>
</comment>
<dbReference type="InterPro" id="IPR016811">
    <property type="entry name" value="ORC6_fun"/>
</dbReference>
<proteinExistence type="inferred from homology"/>
<accession>A0A367XS12</accession>
<feature type="domain" description="ORC6 first cyclin-like" evidence="7">
    <location>
        <begin position="10"/>
        <end position="95"/>
    </location>
</feature>
<dbReference type="OrthoDB" id="5367324at2759"/>
<evidence type="ECO:0000256" key="3">
    <source>
        <dbReference type="ARBA" id="ARBA00022705"/>
    </source>
</evidence>
<evidence type="ECO:0000256" key="5">
    <source>
        <dbReference type="ARBA" id="ARBA00023242"/>
    </source>
</evidence>
<evidence type="ECO:0000256" key="4">
    <source>
        <dbReference type="ARBA" id="ARBA00023125"/>
    </source>
</evidence>
<gene>
    <name evidence="8" type="ORF">Cantr_04996</name>
</gene>
<reference evidence="8 9" key="1">
    <citation type="submission" date="2018-06" db="EMBL/GenBank/DDBJ databases">
        <title>Whole genome sequencing of Candida tropicalis (genome annotated by CSBL at Korea University).</title>
        <authorList>
            <person name="Ahn J."/>
        </authorList>
    </citation>
    <scope>NUCLEOTIDE SEQUENCE [LARGE SCALE GENOMIC DNA]</scope>
    <source>
        <strain evidence="8 9">ATCC 20962</strain>
    </source>
</reference>
<evidence type="ECO:0000313" key="8">
    <source>
        <dbReference type="EMBL" id="RCK56179.1"/>
    </source>
</evidence>
<comment type="caution">
    <text evidence="8">The sequence shown here is derived from an EMBL/GenBank/DDBJ whole genome shotgun (WGS) entry which is preliminary data.</text>
</comment>
<keyword evidence="9" id="KW-1185">Reference proteome</keyword>
<dbReference type="GO" id="GO:0003677">
    <property type="term" value="F:DNA binding"/>
    <property type="evidence" value="ECO:0007669"/>
    <property type="project" value="UniProtKB-KW"/>
</dbReference>
<feature type="compositionally biased region" description="Low complexity" evidence="6">
    <location>
        <begin position="173"/>
        <end position="192"/>
    </location>
</feature>
<keyword evidence="3" id="KW-0235">DNA replication</keyword>
<dbReference type="PIRSF" id="PIRSF022941">
    <property type="entry name" value="ORC6_fun"/>
    <property type="match status" value="1"/>
</dbReference>
<dbReference type="STRING" id="5486.A0A367XS12"/>
<feature type="compositionally biased region" description="Basic and acidic residues" evidence="6">
    <location>
        <begin position="149"/>
        <end position="161"/>
    </location>
</feature>
<sequence>MSTFQAKKALEDILSNYSGEYSSKLLDYTQSLYQLSLRKQSVLPNKSEIARFHLCAFVVAERYQASFSLPVPDGSRIPVQPKIAEKLLTDFREFINQVSAASTPVSSPKKVNVPSTASPITPSKSQSTRPTSSIGSPLKRLQAEMDSNGDVHEGDEAERVVDPNNPFKTIPNPKSTPKSKAATPKSKAATPKQPLKKRAKVYKYDKKHVLIPDFIAFCNTFHIPAKITAKMVRTFVMHQHKFLKKSEWSLACGMIHAAYIRINHKLLSQQVGAKTQFMDLMLQYQKGGLTKWAVQSWCGIIEDWVKDEPWLLEIENHYMFGSSTVEEMKLSLERKARIGQGWELMEQFGAMIHGEHISQLQTQDEYYKIWSESALNKCADS</sequence>
<dbReference type="Proteomes" id="UP000253472">
    <property type="component" value="Unassembled WGS sequence"/>
</dbReference>
<evidence type="ECO:0000259" key="7">
    <source>
        <dbReference type="Pfam" id="PF05460"/>
    </source>
</evidence>